<dbReference type="EMBL" id="JAINDJ010000003">
    <property type="protein sequence ID" value="KAG9454218.1"/>
    <property type="molecule type" value="Genomic_DNA"/>
</dbReference>
<evidence type="ECO:0000256" key="1">
    <source>
        <dbReference type="ARBA" id="ARBA00004613"/>
    </source>
</evidence>
<dbReference type="InterPro" id="IPR050581">
    <property type="entry name" value="CRR_secretory_protein"/>
</dbReference>
<gene>
    <name evidence="9" type="ORF">H6P81_007122</name>
</gene>
<feature type="compositionally biased region" description="Pro residues" evidence="6">
    <location>
        <begin position="253"/>
        <end position="269"/>
    </location>
</feature>
<dbReference type="Gene3D" id="3.30.430.20">
    <property type="entry name" value="Gnk2 domain, C-X8-C-X2-C motif"/>
    <property type="match status" value="2"/>
</dbReference>
<evidence type="ECO:0000256" key="5">
    <source>
        <dbReference type="ARBA" id="ARBA00038515"/>
    </source>
</evidence>
<dbReference type="GO" id="GO:0005576">
    <property type="term" value="C:extracellular region"/>
    <property type="evidence" value="ECO:0007669"/>
    <property type="project" value="UniProtKB-SubCell"/>
</dbReference>
<keyword evidence="10" id="KW-1185">Reference proteome</keyword>
<dbReference type="Pfam" id="PF01657">
    <property type="entry name" value="Stress-antifung"/>
    <property type="match status" value="2"/>
</dbReference>
<comment type="similarity">
    <text evidence="5">Belongs to the cysteine-rich repeat secretory protein family.</text>
</comment>
<reference evidence="9 10" key="1">
    <citation type="submission" date="2021-07" db="EMBL/GenBank/DDBJ databases">
        <title>The Aristolochia fimbriata genome: insights into angiosperm evolution, floral development and chemical biosynthesis.</title>
        <authorList>
            <person name="Jiao Y."/>
        </authorList>
    </citation>
    <scope>NUCLEOTIDE SEQUENCE [LARGE SCALE GENOMIC DNA]</scope>
    <source>
        <strain evidence="9">IBCAS-2021</strain>
        <tissue evidence="9">Leaf</tissue>
    </source>
</reference>
<feature type="chain" id="PRO_5043619491" description="Gnk2-homologous domain-containing protein" evidence="7">
    <location>
        <begin position="25"/>
        <end position="317"/>
    </location>
</feature>
<accession>A0AAV7F3S7</accession>
<sequence length="317" mass="33634">MAVTRLLVLPLLIAVLMLQSFSHATENGYSLCLQANYSSNSAFGKNLNALLVSLSSNSTSVSGYFYSVGGRSPDQAYTRALCRGDLDAVSCKACVDTAGQQIVKSCPKSKGGIIWYDTCLLHYSNHSIVSSPDNGHEIYSWNLNNATDPGPFNRTLGVMLADLLGAAAFGRSDRLFATGMARLNGGSTLYGLAQCVPDLTRSDCNKCLAGAVDSLRDCCGGRIGARLDGSSCRLRYETYKFFNGRPGPATGPTLPPAPESGFVVPPPGSVGPMPSSSPNDQPPPSNTSTPSSAPTVPEKQLYNFIVMPSFLIFLLCY</sequence>
<dbReference type="AlphaFoldDB" id="A0AAV7F3S7"/>
<dbReference type="Proteomes" id="UP000825729">
    <property type="component" value="Unassembled WGS sequence"/>
</dbReference>
<dbReference type="InterPro" id="IPR038408">
    <property type="entry name" value="GNK2_sf"/>
</dbReference>
<dbReference type="FunFam" id="3.30.430.20:FF:000002">
    <property type="entry name" value="Cysteine-rich receptor-like protein kinase 10"/>
    <property type="match status" value="1"/>
</dbReference>
<evidence type="ECO:0000313" key="9">
    <source>
        <dbReference type="EMBL" id="KAG9454218.1"/>
    </source>
</evidence>
<dbReference type="PANTHER" id="PTHR32411">
    <property type="entry name" value="CYSTEINE-RICH REPEAT SECRETORY PROTEIN 38-RELATED"/>
    <property type="match status" value="1"/>
</dbReference>
<feature type="compositionally biased region" description="Low complexity" evidence="6">
    <location>
        <begin position="270"/>
        <end position="279"/>
    </location>
</feature>
<evidence type="ECO:0000256" key="6">
    <source>
        <dbReference type="SAM" id="MobiDB-lite"/>
    </source>
</evidence>
<dbReference type="PANTHER" id="PTHR32411:SF43">
    <property type="entry name" value="CYSTEINE-RICH REPEAT SECRETORY PROTEIN 38"/>
    <property type="match status" value="1"/>
</dbReference>
<feature type="signal peptide" evidence="7">
    <location>
        <begin position="1"/>
        <end position="24"/>
    </location>
</feature>
<keyword evidence="2" id="KW-0964">Secreted</keyword>
<evidence type="ECO:0000256" key="3">
    <source>
        <dbReference type="ARBA" id="ARBA00022729"/>
    </source>
</evidence>
<feature type="domain" description="Gnk2-homologous" evidence="8">
    <location>
        <begin position="134"/>
        <end position="241"/>
    </location>
</feature>
<evidence type="ECO:0000256" key="2">
    <source>
        <dbReference type="ARBA" id="ARBA00022525"/>
    </source>
</evidence>
<feature type="domain" description="Gnk2-homologous" evidence="8">
    <location>
        <begin position="25"/>
        <end position="128"/>
    </location>
</feature>
<protein>
    <recommendedName>
        <fullName evidence="8">Gnk2-homologous domain-containing protein</fullName>
    </recommendedName>
</protein>
<comment type="caution">
    <text evidence="9">The sequence shown here is derived from an EMBL/GenBank/DDBJ whole genome shotgun (WGS) entry which is preliminary data.</text>
</comment>
<name>A0AAV7F3S7_ARIFI</name>
<evidence type="ECO:0000256" key="7">
    <source>
        <dbReference type="SAM" id="SignalP"/>
    </source>
</evidence>
<comment type="subcellular location">
    <subcellularLocation>
        <location evidence="1">Secreted</location>
    </subcellularLocation>
</comment>
<feature type="region of interest" description="Disordered" evidence="6">
    <location>
        <begin position="247"/>
        <end position="294"/>
    </location>
</feature>
<proteinExistence type="inferred from homology"/>
<dbReference type="PROSITE" id="PS51473">
    <property type="entry name" value="GNK2"/>
    <property type="match status" value="2"/>
</dbReference>
<organism evidence="9 10">
    <name type="scientific">Aristolochia fimbriata</name>
    <name type="common">White veined hardy Dutchman's pipe vine</name>
    <dbReference type="NCBI Taxonomy" id="158543"/>
    <lineage>
        <taxon>Eukaryota</taxon>
        <taxon>Viridiplantae</taxon>
        <taxon>Streptophyta</taxon>
        <taxon>Embryophyta</taxon>
        <taxon>Tracheophyta</taxon>
        <taxon>Spermatophyta</taxon>
        <taxon>Magnoliopsida</taxon>
        <taxon>Magnoliidae</taxon>
        <taxon>Piperales</taxon>
        <taxon>Aristolochiaceae</taxon>
        <taxon>Aristolochia</taxon>
    </lineage>
</organism>
<dbReference type="CDD" id="cd23509">
    <property type="entry name" value="Gnk2-like"/>
    <property type="match status" value="2"/>
</dbReference>
<keyword evidence="4" id="KW-0677">Repeat</keyword>
<keyword evidence="3 7" id="KW-0732">Signal</keyword>
<evidence type="ECO:0000313" key="10">
    <source>
        <dbReference type="Proteomes" id="UP000825729"/>
    </source>
</evidence>
<evidence type="ECO:0000256" key="4">
    <source>
        <dbReference type="ARBA" id="ARBA00022737"/>
    </source>
</evidence>
<dbReference type="InterPro" id="IPR002902">
    <property type="entry name" value="GNK2"/>
</dbReference>
<evidence type="ECO:0000259" key="8">
    <source>
        <dbReference type="PROSITE" id="PS51473"/>
    </source>
</evidence>